<accession>A0A497ZMY5</accession>
<reference evidence="2 3" key="1">
    <citation type="submission" date="2018-10" db="EMBL/GenBank/DDBJ databases">
        <title>Genomic Encyclopedia of Archaeal and Bacterial Type Strains, Phase II (KMG-II): from individual species to whole genera.</title>
        <authorList>
            <person name="Goeker M."/>
        </authorList>
    </citation>
    <scope>NUCLEOTIDE SEQUENCE [LARGE SCALE GENOMIC DNA]</scope>
    <source>
        <strain evidence="2 3">DSM 29317</strain>
    </source>
</reference>
<evidence type="ECO:0000313" key="2">
    <source>
        <dbReference type="EMBL" id="RLK07174.1"/>
    </source>
</evidence>
<proteinExistence type="predicted"/>
<feature type="region of interest" description="Disordered" evidence="1">
    <location>
        <begin position="50"/>
        <end position="79"/>
    </location>
</feature>
<dbReference type="EMBL" id="RCCT01000003">
    <property type="protein sequence ID" value="RLK07174.1"/>
    <property type="molecule type" value="Genomic_DNA"/>
</dbReference>
<protein>
    <submittedName>
        <fullName evidence="2">Uncharacterized protein</fullName>
    </submittedName>
</protein>
<dbReference type="Proteomes" id="UP000271700">
    <property type="component" value="Unassembled WGS sequence"/>
</dbReference>
<evidence type="ECO:0000256" key="1">
    <source>
        <dbReference type="SAM" id="MobiDB-lite"/>
    </source>
</evidence>
<organism evidence="2 3">
    <name type="scientific">Ruegeria conchae</name>
    <dbReference type="NCBI Taxonomy" id="981384"/>
    <lineage>
        <taxon>Bacteria</taxon>
        <taxon>Pseudomonadati</taxon>
        <taxon>Pseudomonadota</taxon>
        <taxon>Alphaproteobacteria</taxon>
        <taxon>Rhodobacterales</taxon>
        <taxon>Roseobacteraceae</taxon>
        <taxon>Ruegeria</taxon>
    </lineage>
</organism>
<feature type="compositionally biased region" description="Basic and acidic residues" evidence="1">
    <location>
        <begin position="58"/>
        <end position="79"/>
    </location>
</feature>
<evidence type="ECO:0000313" key="3">
    <source>
        <dbReference type="Proteomes" id="UP000271700"/>
    </source>
</evidence>
<dbReference type="AlphaFoldDB" id="A0A497ZMY5"/>
<gene>
    <name evidence="2" type="ORF">CLV75_2281</name>
</gene>
<name>A0A497ZMY5_9RHOB</name>
<comment type="caution">
    <text evidence="2">The sequence shown here is derived from an EMBL/GenBank/DDBJ whole genome shotgun (WGS) entry which is preliminary data.</text>
</comment>
<keyword evidence="3" id="KW-1185">Reference proteome</keyword>
<sequence length="79" mass="8705">MKRDDGNSKALIKTLGYLKIVQADVIIPSVAAGRCQISELAKNEQHTAIFDGQNNSDQNDHSRKCDNNCRTDKLSSSKV</sequence>
<dbReference type="RefSeq" id="WP_010442397.1">
    <property type="nucleotide sequence ID" value="NZ_AEYW01000014.1"/>
</dbReference>